<protein>
    <submittedName>
        <fullName evidence="2">Uncharacterized protein</fullName>
    </submittedName>
</protein>
<evidence type="ECO:0000313" key="2">
    <source>
        <dbReference type="EMBL" id="KAG2556994.1"/>
    </source>
</evidence>
<keyword evidence="3" id="KW-1185">Reference proteome</keyword>
<comment type="caution">
    <text evidence="2">The sequence shown here is derived from an EMBL/GenBank/DDBJ whole genome shotgun (WGS) entry which is preliminary data.</text>
</comment>
<evidence type="ECO:0000256" key="1">
    <source>
        <dbReference type="SAM" id="MobiDB-lite"/>
    </source>
</evidence>
<gene>
    <name evidence="2" type="ORF">PVAP13_8NG156703</name>
</gene>
<feature type="compositionally biased region" description="Basic and acidic residues" evidence="1">
    <location>
        <begin position="147"/>
        <end position="179"/>
    </location>
</feature>
<organism evidence="2 3">
    <name type="scientific">Panicum virgatum</name>
    <name type="common">Blackwell switchgrass</name>
    <dbReference type="NCBI Taxonomy" id="38727"/>
    <lineage>
        <taxon>Eukaryota</taxon>
        <taxon>Viridiplantae</taxon>
        <taxon>Streptophyta</taxon>
        <taxon>Embryophyta</taxon>
        <taxon>Tracheophyta</taxon>
        <taxon>Spermatophyta</taxon>
        <taxon>Magnoliopsida</taxon>
        <taxon>Liliopsida</taxon>
        <taxon>Poales</taxon>
        <taxon>Poaceae</taxon>
        <taxon>PACMAD clade</taxon>
        <taxon>Panicoideae</taxon>
        <taxon>Panicodae</taxon>
        <taxon>Paniceae</taxon>
        <taxon>Panicinae</taxon>
        <taxon>Panicum</taxon>
        <taxon>Panicum sect. Hiantes</taxon>
    </lineage>
</organism>
<accession>A0A8T0PEY1</accession>
<dbReference type="AlphaFoldDB" id="A0A8T0PEY1"/>
<feature type="region of interest" description="Disordered" evidence="1">
    <location>
        <begin position="125"/>
        <end position="179"/>
    </location>
</feature>
<dbReference type="EMBL" id="CM029052">
    <property type="protein sequence ID" value="KAG2556994.1"/>
    <property type="molecule type" value="Genomic_DNA"/>
</dbReference>
<feature type="compositionally biased region" description="Low complexity" evidence="1">
    <location>
        <begin position="134"/>
        <end position="146"/>
    </location>
</feature>
<reference evidence="2" key="1">
    <citation type="submission" date="2020-05" db="EMBL/GenBank/DDBJ databases">
        <title>WGS assembly of Panicum virgatum.</title>
        <authorList>
            <person name="Lovell J.T."/>
            <person name="Jenkins J."/>
            <person name="Shu S."/>
            <person name="Juenger T.E."/>
            <person name="Schmutz J."/>
        </authorList>
    </citation>
    <scope>NUCLEOTIDE SEQUENCE</scope>
    <source>
        <strain evidence="2">AP13</strain>
    </source>
</reference>
<dbReference type="Proteomes" id="UP000823388">
    <property type="component" value="Chromosome 8N"/>
</dbReference>
<proteinExistence type="predicted"/>
<feature type="region of interest" description="Disordered" evidence="1">
    <location>
        <begin position="1"/>
        <end position="29"/>
    </location>
</feature>
<feature type="compositionally biased region" description="Low complexity" evidence="1">
    <location>
        <begin position="11"/>
        <end position="29"/>
    </location>
</feature>
<evidence type="ECO:0000313" key="3">
    <source>
        <dbReference type="Proteomes" id="UP000823388"/>
    </source>
</evidence>
<sequence length="223" mass="23590">MCRRGAAPWLTRSSTPAGGRSSPGSRGAAHWRAISVRAAAARGGSGVAVALRRRRPWRPAARAGFLPSGGRRRVRWQSWRVPLSRPLFSHIRWAAAHPAGTGRAWPCAVAAARAVKGKRTAVLGGAAAKGGAGPSAAAGAAAGTSGSERDSRSGDGDEASSRPECRQQELGAERRQQELGAERRQQDACLFFLFAKNALVPVRLSNRYQWMPKAPGEKPGVLD</sequence>
<name>A0A8T0PEY1_PANVG</name>